<name>A0A5K4EX47_SCHMA</name>
<protein>
    <recommendedName>
        <fullName evidence="4">Fructose-2,6-bisphosphatase TIGAR</fullName>
    </recommendedName>
    <alternativeName>
        <fullName evidence="5">TP53-induced glycolysis and apoptosis regulator</fullName>
    </alternativeName>
</protein>
<dbReference type="Gene3D" id="3.40.50.1240">
    <property type="entry name" value="Phosphoglycerate mutase-like"/>
    <property type="match status" value="1"/>
</dbReference>
<dbReference type="Pfam" id="PF00300">
    <property type="entry name" value="His_Phos_1"/>
    <property type="match status" value="1"/>
</dbReference>
<feature type="binding site" evidence="7">
    <location>
        <position position="64"/>
    </location>
    <ligand>
        <name>substrate</name>
    </ligand>
</feature>
<dbReference type="SMART" id="SM00855">
    <property type="entry name" value="PGAM"/>
    <property type="match status" value="1"/>
</dbReference>
<dbReference type="PROSITE" id="PS00175">
    <property type="entry name" value="PG_MUTASE"/>
    <property type="match status" value="1"/>
</dbReference>
<dbReference type="InterPro" id="IPR013078">
    <property type="entry name" value="His_Pase_superF_clade-1"/>
</dbReference>
<dbReference type="CDD" id="cd07067">
    <property type="entry name" value="HP_PGM_like"/>
    <property type="match status" value="1"/>
</dbReference>
<evidence type="ECO:0000256" key="3">
    <source>
        <dbReference type="ARBA" id="ARBA00038362"/>
    </source>
</evidence>
<feature type="active site" description="Proton donor/acceptor" evidence="6">
    <location>
        <position position="86"/>
    </location>
</feature>
<dbReference type="ExpressionAtlas" id="A0A5K4EX47">
    <property type="expression patterns" value="baseline"/>
</dbReference>
<dbReference type="PANTHER" id="PTHR46517">
    <property type="entry name" value="FRUCTOSE-2,6-BISPHOSPHATASE TIGAR"/>
    <property type="match status" value="1"/>
</dbReference>
<dbReference type="InParanoid" id="A0A5K4EX47"/>
<evidence type="ECO:0000256" key="5">
    <source>
        <dbReference type="ARBA" id="ARBA00042275"/>
    </source>
</evidence>
<evidence type="ECO:0000313" key="8">
    <source>
        <dbReference type="WBParaSite" id="Smp_180040.2"/>
    </source>
</evidence>
<evidence type="ECO:0000256" key="7">
    <source>
        <dbReference type="PIRSR" id="PIRSR613078-2"/>
    </source>
</evidence>
<feature type="active site" description="Tele-phosphohistidine intermediate" evidence="6">
    <location>
        <position position="15"/>
    </location>
</feature>
<evidence type="ECO:0000256" key="1">
    <source>
        <dbReference type="ARBA" id="ARBA00000464"/>
    </source>
</evidence>
<evidence type="ECO:0000256" key="2">
    <source>
        <dbReference type="ARBA" id="ARBA00022801"/>
    </source>
</evidence>
<organism evidence="8">
    <name type="scientific">Schistosoma mansoni</name>
    <name type="common">Blood fluke</name>
    <dbReference type="NCBI Taxonomy" id="6183"/>
    <lineage>
        <taxon>Eukaryota</taxon>
        <taxon>Metazoa</taxon>
        <taxon>Spiralia</taxon>
        <taxon>Lophotrochozoa</taxon>
        <taxon>Platyhelminthes</taxon>
        <taxon>Trematoda</taxon>
        <taxon>Digenea</taxon>
        <taxon>Strigeidida</taxon>
        <taxon>Schistosomatoidea</taxon>
        <taxon>Schistosomatidae</taxon>
        <taxon>Schistosoma</taxon>
    </lineage>
</organism>
<dbReference type="PANTHER" id="PTHR46517:SF1">
    <property type="entry name" value="FRUCTOSE-2,6-BISPHOSPHATASE TIGAR"/>
    <property type="match status" value="1"/>
</dbReference>
<dbReference type="WBParaSite" id="Smp_180040.2">
    <property type="protein sequence ID" value="Smp_180040.2"/>
    <property type="gene ID" value="Smp_180040"/>
</dbReference>
<comment type="similarity">
    <text evidence="3">Belongs to the phosphoglycerate mutase family.</text>
</comment>
<sequence>MKQEILYFYLTLLRHGETTENKNQVIQGHLDTDLSAVGLEQAKNIRTLINQSKPDIIISSDLKRARYTAYEVTDPSVVELESRIRERNFGSLTGRPRSEVQQFTEINFKRGYECDGWRNIGGECTHEAPSSVIVCLLLPIMVTDGKSNT</sequence>
<dbReference type="GO" id="GO:0045820">
    <property type="term" value="P:negative regulation of glycolytic process"/>
    <property type="evidence" value="ECO:0007669"/>
    <property type="project" value="TreeGrafter"/>
</dbReference>
<comment type="catalytic activity">
    <reaction evidence="1">
        <text>beta-D-fructose 2,6-bisphosphate + H2O = beta-D-fructose 6-phosphate + phosphate</text>
        <dbReference type="Rhea" id="RHEA:17289"/>
        <dbReference type="ChEBI" id="CHEBI:15377"/>
        <dbReference type="ChEBI" id="CHEBI:43474"/>
        <dbReference type="ChEBI" id="CHEBI:57634"/>
        <dbReference type="ChEBI" id="CHEBI:58579"/>
        <dbReference type="EC" id="3.1.3.46"/>
    </reaction>
</comment>
<evidence type="ECO:0000256" key="6">
    <source>
        <dbReference type="PIRSR" id="PIRSR613078-1"/>
    </source>
</evidence>
<reference evidence="8" key="1">
    <citation type="submission" date="2019-11" db="UniProtKB">
        <authorList>
            <consortium name="WormBaseParasite"/>
        </authorList>
    </citation>
    <scope>IDENTIFICATION</scope>
    <source>
        <strain evidence="8">Puerto Rican</strain>
    </source>
</reference>
<dbReference type="InterPro" id="IPR029033">
    <property type="entry name" value="His_PPase_superfam"/>
</dbReference>
<dbReference type="SUPFAM" id="SSF53254">
    <property type="entry name" value="Phosphoglycerate mutase-like"/>
    <property type="match status" value="1"/>
</dbReference>
<dbReference type="STRING" id="6183.A0A5K4EX47"/>
<feature type="binding site" evidence="7">
    <location>
        <begin position="14"/>
        <end position="21"/>
    </location>
    <ligand>
        <name>substrate</name>
    </ligand>
</feature>
<dbReference type="GO" id="GO:0005829">
    <property type="term" value="C:cytosol"/>
    <property type="evidence" value="ECO:0007669"/>
    <property type="project" value="TreeGrafter"/>
</dbReference>
<dbReference type="AlphaFoldDB" id="A0A5K4EX47"/>
<keyword evidence="2" id="KW-0378">Hydrolase</keyword>
<dbReference type="GO" id="GO:0043456">
    <property type="term" value="P:regulation of pentose-phosphate shunt"/>
    <property type="evidence" value="ECO:0007669"/>
    <property type="project" value="TreeGrafter"/>
</dbReference>
<dbReference type="InterPro" id="IPR051695">
    <property type="entry name" value="Phosphoglycerate_Mutase"/>
</dbReference>
<evidence type="ECO:0000256" key="4">
    <source>
        <dbReference type="ARBA" id="ARBA00040907"/>
    </source>
</evidence>
<proteinExistence type="inferred from homology"/>
<dbReference type="InterPro" id="IPR001345">
    <property type="entry name" value="PG/BPGM_mutase_AS"/>
</dbReference>
<accession>A0A5K4EX47</accession>
<dbReference type="GO" id="GO:0004331">
    <property type="term" value="F:fructose-2,6-bisphosphate 2-phosphatase activity"/>
    <property type="evidence" value="ECO:0007669"/>
    <property type="project" value="UniProtKB-EC"/>
</dbReference>